<dbReference type="EMBL" id="PQWM01000031">
    <property type="protein sequence ID" value="RDZ10383.1"/>
    <property type="molecule type" value="Genomic_DNA"/>
</dbReference>
<name>A0A3D8WWI9_PRIMG</name>
<dbReference type="Pfam" id="PF05057">
    <property type="entry name" value="DUF676"/>
    <property type="match status" value="1"/>
</dbReference>
<reference evidence="7" key="1">
    <citation type="journal article" date="2018" name="Appl. Environ. Microbiol.">
        <title>Antimicrobial susceptibility testing and tentative epidemiological cut-off values of five Bacillus species relevant for use as animal feed additives or for plant protection.</title>
        <authorList>
            <person name="Agerso Y."/>
            <person name="Stuer-Lauridsen B."/>
            <person name="Bjerre K."/>
            <person name="Jensen M.G."/>
            <person name="Johansen E."/>
            <person name="Bennedsen M."/>
            <person name="Brockmann E."/>
            <person name="Nielsen B."/>
        </authorList>
    </citation>
    <scope>NUCLEOTIDE SEQUENCE [LARGE SCALE GENOMIC DNA]</scope>
    <source>
        <strain evidence="7">CHCC20162</strain>
    </source>
</reference>
<evidence type="ECO:0000259" key="5">
    <source>
        <dbReference type="Pfam" id="PF05057"/>
    </source>
</evidence>
<keyword evidence="3" id="KW-0256">Endoplasmic reticulum</keyword>
<protein>
    <submittedName>
        <fullName evidence="7">Uncharacterized protein</fullName>
    </submittedName>
</protein>
<dbReference type="InterPro" id="IPR052374">
    <property type="entry name" value="SERAC1"/>
</dbReference>
<dbReference type="InterPro" id="IPR007751">
    <property type="entry name" value="DUF676_lipase-like"/>
</dbReference>
<dbReference type="PANTHER" id="PTHR48182">
    <property type="entry name" value="PROTEIN SERAC1"/>
    <property type="match status" value="1"/>
</dbReference>
<dbReference type="RefSeq" id="WP_116077418.1">
    <property type="nucleotide sequence ID" value="NZ_CP187631.1"/>
</dbReference>
<accession>A0A3D8WWI9</accession>
<evidence type="ECO:0000256" key="2">
    <source>
        <dbReference type="ARBA" id="ARBA00004370"/>
    </source>
</evidence>
<dbReference type="Pfam" id="PF20284">
    <property type="entry name" value="CTD8"/>
    <property type="match status" value="1"/>
</dbReference>
<evidence type="ECO:0000313" key="8">
    <source>
        <dbReference type="Proteomes" id="UP000256519"/>
    </source>
</evidence>
<dbReference type="SUPFAM" id="SSF53474">
    <property type="entry name" value="alpha/beta-Hydrolases"/>
    <property type="match status" value="1"/>
</dbReference>
<dbReference type="GO" id="GO:0016020">
    <property type="term" value="C:membrane"/>
    <property type="evidence" value="ECO:0007669"/>
    <property type="project" value="UniProtKB-SubCell"/>
</dbReference>
<feature type="domain" description="DUF676" evidence="5">
    <location>
        <begin position="9"/>
        <end position="183"/>
    </location>
</feature>
<evidence type="ECO:0000256" key="1">
    <source>
        <dbReference type="ARBA" id="ARBA00004240"/>
    </source>
</evidence>
<dbReference type="Gene3D" id="3.40.50.1820">
    <property type="entry name" value="alpha/beta hydrolase"/>
    <property type="match status" value="1"/>
</dbReference>
<proteinExistence type="predicted"/>
<comment type="caution">
    <text evidence="7">The sequence shown here is derived from an EMBL/GenBank/DDBJ whole genome shotgun (WGS) entry which is preliminary data.</text>
</comment>
<evidence type="ECO:0000313" key="7">
    <source>
        <dbReference type="EMBL" id="RDZ10383.1"/>
    </source>
</evidence>
<dbReference type="InterPro" id="IPR046912">
    <property type="entry name" value="ABC-3C_CTD8"/>
</dbReference>
<evidence type="ECO:0000259" key="6">
    <source>
        <dbReference type="Pfam" id="PF20284"/>
    </source>
</evidence>
<feature type="domain" description="ABC-three component systems C-terminal" evidence="6">
    <location>
        <begin position="268"/>
        <end position="395"/>
    </location>
</feature>
<comment type="subcellular location">
    <subcellularLocation>
        <location evidence="1">Endoplasmic reticulum</location>
    </subcellularLocation>
    <subcellularLocation>
        <location evidence="2">Membrane</location>
    </subcellularLocation>
</comment>
<evidence type="ECO:0000256" key="3">
    <source>
        <dbReference type="ARBA" id="ARBA00022824"/>
    </source>
</evidence>
<evidence type="ECO:0000256" key="4">
    <source>
        <dbReference type="ARBA" id="ARBA00023136"/>
    </source>
</evidence>
<dbReference type="Proteomes" id="UP000256519">
    <property type="component" value="Unassembled WGS sequence"/>
</dbReference>
<keyword evidence="4" id="KW-0472">Membrane</keyword>
<organism evidence="7 8">
    <name type="scientific">Priestia megaterium</name>
    <name type="common">Bacillus megaterium</name>
    <dbReference type="NCBI Taxonomy" id="1404"/>
    <lineage>
        <taxon>Bacteria</taxon>
        <taxon>Bacillati</taxon>
        <taxon>Bacillota</taxon>
        <taxon>Bacilli</taxon>
        <taxon>Bacillales</taxon>
        <taxon>Bacillaceae</taxon>
        <taxon>Priestia</taxon>
    </lineage>
</organism>
<dbReference type="InterPro" id="IPR029058">
    <property type="entry name" value="AB_hydrolase_fold"/>
</dbReference>
<dbReference type="AlphaFoldDB" id="A0A3D8WWI9"/>
<gene>
    <name evidence="7" type="ORF">C3744_23475</name>
</gene>
<sequence length="411" mass="46975">MFNYIGEKNNKKNIVLFIHGFTSNNDTWINSNGVSFPNMLLENDTIKDNFDFAYVSYATQLKGFYKTRAGLSFLGRTVFGTNTVAKKSLEILQLSDYISTTISLNCSEYENIIIVAHSMGGLVSKGYILKDLEKEGNTKVKLLLSLAVPHNGSNWATVGKNLFKKNKQVIDLEPLSKTLNDLTNKWLWQEEGLPETAYLIAQHDEVVGETSSTGHEKTRQAQYFCQDNHFSITKPENDYTNSFLTVKTCLIKFIEKIEEDMEIKEFQDTGQYDKEIFVLKLLVADVHEKLIGSSKETFFSGEYITKYLISRKISWSHISTLHTKIKHLYTIHFGELLAGKIKDSTELVTVIHSKILEEDRAFLKSSLPMIDALQKTGMLHQLANRLDNDITWAKENEIEKIEELRGLREND</sequence>
<dbReference type="PANTHER" id="PTHR48182:SF2">
    <property type="entry name" value="PROTEIN SERAC1"/>
    <property type="match status" value="1"/>
</dbReference>